<accession>A0A6A6H1H5</accession>
<protein>
    <submittedName>
        <fullName evidence="1">Uncharacterized protein</fullName>
    </submittedName>
</protein>
<dbReference type="EMBL" id="ML991827">
    <property type="protein sequence ID" value="KAF2231423.1"/>
    <property type="molecule type" value="Genomic_DNA"/>
</dbReference>
<dbReference type="Proteomes" id="UP000800092">
    <property type="component" value="Unassembled WGS sequence"/>
</dbReference>
<evidence type="ECO:0000313" key="1">
    <source>
        <dbReference type="EMBL" id="KAF2231423.1"/>
    </source>
</evidence>
<proteinExistence type="predicted"/>
<sequence length="120" mass="13743">MPRKCRYLPKWRMASQSQPCLYNYAEYATVPRELRFCEQSHLRCLSGYCGTLSDVTGLLIVSSLHALHTDLHAEGRHSIFQLRSLPTTGRCWNTISLLLGVARRQTSPQLLGLFPRQFYG</sequence>
<reference evidence="1" key="1">
    <citation type="journal article" date="2020" name="Stud. Mycol.">
        <title>101 Dothideomycetes genomes: a test case for predicting lifestyles and emergence of pathogens.</title>
        <authorList>
            <person name="Haridas S."/>
            <person name="Albert R."/>
            <person name="Binder M."/>
            <person name="Bloem J."/>
            <person name="Labutti K."/>
            <person name="Salamov A."/>
            <person name="Andreopoulos B."/>
            <person name="Baker S."/>
            <person name="Barry K."/>
            <person name="Bills G."/>
            <person name="Bluhm B."/>
            <person name="Cannon C."/>
            <person name="Castanera R."/>
            <person name="Culley D."/>
            <person name="Daum C."/>
            <person name="Ezra D."/>
            <person name="Gonzalez J."/>
            <person name="Henrissat B."/>
            <person name="Kuo A."/>
            <person name="Liang C."/>
            <person name="Lipzen A."/>
            <person name="Lutzoni F."/>
            <person name="Magnuson J."/>
            <person name="Mondo S."/>
            <person name="Nolan M."/>
            <person name="Ohm R."/>
            <person name="Pangilinan J."/>
            <person name="Park H.-J."/>
            <person name="Ramirez L."/>
            <person name="Alfaro M."/>
            <person name="Sun H."/>
            <person name="Tritt A."/>
            <person name="Yoshinaga Y."/>
            <person name="Zwiers L.-H."/>
            <person name="Turgeon B."/>
            <person name="Goodwin S."/>
            <person name="Spatafora J."/>
            <person name="Crous P."/>
            <person name="Grigoriev I."/>
        </authorList>
    </citation>
    <scope>NUCLEOTIDE SEQUENCE</scope>
    <source>
        <strain evidence="1">Tuck. ex Michener</strain>
    </source>
</reference>
<gene>
    <name evidence="1" type="ORF">EV356DRAFT_293328</name>
</gene>
<organism evidence="1 2">
    <name type="scientific">Viridothelium virens</name>
    <name type="common">Speckled blister lichen</name>
    <name type="synonym">Trypethelium virens</name>
    <dbReference type="NCBI Taxonomy" id="1048519"/>
    <lineage>
        <taxon>Eukaryota</taxon>
        <taxon>Fungi</taxon>
        <taxon>Dikarya</taxon>
        <taxon>Ascomycota</taxon>
        <taxon>Pezizomycotina</taxon>
        <taxon>Dothideomycetes</taxon>
        <taxon>Dothideomycetes incertae sedis</taxon>
        <taxon>Trypetheliales</taxon>
        <taxon>Trypetheliaceae</taxon>
        <taxon>Viridothelium</taxon>
    </lineage>
</organism>
<keyword evidence="2" id="KW-1185">Reference proteome</keyword>
<name>A0A6A6H1H5_VIRVR</name>
<evidence type="ECO:0000313" key="2">
    <source>
        <dbReference type="Proteomes" id="UP000800092"/>
    </source>
</evidence>
<dbReference type="AlphaFoldDB" id="A0A6A6H1H5"/>